<feature type="transmembrane region" description="Helical" evidence="1">
    <location>
        <begin position="182"/>
        <end position="203"/>
    </location>
</feature>
<feature type="transmembrane region" description="Helical" evidence="1">
    <location>
        <begin position="152"/>
        <end position="173"/>
    </location>
</feature>
<keyword evidence="3" id="KW-1185">Reference proteome</keyword>
<feature type="transmembrane region" description="Helical" evidence="1">
    <location>
        <begin position="105"/>
        <end position="132"/>
    </location>
</feature>
<organism evidence="2 3">
    <name type="scientific">Jeotgalibacillus haloalkalitolerans</name>
    <dbReference type="NCBI Taxonomy" id="3104292"/>
    <lineage>
        <taxon>Bacteria</taxon>
        <taxon>Bacillati</taxon>
        <taxon>Bacillota</taxon>
        <taxon>Bacilli</taxon>
        <taxon>Bacillales</taxon>
        <taxon>Caryophanaceae</taxon>
        <taxon>Jeotgalibacillus</taxon>
    </lineage>
</organism>
<comment type="caution">
    <text evidence="2">The sequence shown here is derived from an EMBL/GenBank/DDBJ whole genome shotgun (WGS) entry which is preliminary data.</text>
</comment>
<evidence type="ECO:0000313" key="2">
    <source>
        <dbReference type="EMBL" id="MDZ5713258.1"/>
    </source>
</evidence>
<feature type="transmembrane region" description="Helical" evidence="1">
    <location>
        <begin position="66"/>
        <end position="84"/>
    </location>
</feature>
<keyword evidence="1" id="KW-0472">Membrane</keyword>
<dbReference type="RefSeq" id="WP_322422223.1">
    <property type="nucleotide sequence ID" value="NZ_JAXQNN010000005.1"/>
</dbReference>
<keyword evidence="1" id="KW-1133">Transmembrane helix</keyword>
<protein>
    <recommendedName>
        <fullName evidence="4">ABC transporter permease</fullName>
    </recommendedName>
</protein>
<accession>A0ABU5KPS4</accession>
<name>A0ABU5KPS4_9BACL</name>
<keyword evidence="1" id="KW-0812">Transmembrane</keyword>
<sequence length="246" mass="27373">MSLATVSTGDVIRQQVIYKWYSYTYLLRSLVLLQVIGIIFSAIGSGGMATTNDLFSIEVSTYSTNTVFAFTIFWMFVTPAMLTAKNYLYEDFSFVTNRFISQVSNAILFASVVLIAAIFTVLSSYLIYLIMLLVRPAEYFPGLSTVGSPGELFIAGAGMFGYYLMAVALGYLFGTLLKISKLFFALIPAIIFVPNILQNYVLFEFAHLFYVQESSLLIFLVKALFTAVILYGLAVALTNNSEVREI</sequence>
<feature type="transmembrane region" description="Helical" evidence="1">
    <location>
        <begin position="215"/>
        <end position="237"/>
    </location>
</feature>
<reference evidence="2 3" key="1">
    <citation type="submission" date="2023-12" db="EMBL/GenBank/DDBJ databases">
        <title>Jeotgalibacillus haloalkaliphilus sp. nov., a novel salt-tolerant bacteria, isolated from the estuary of the Fenhe River into the Yellow River.</title>
        <authorList>
            <person name="Li Y."/>
        </authorList>
    </citation>
    <scope>NUCLEOTIDE SEQUENCE [LARGE SCALE GENOMIC DNA]</scope>
    <source>
        <strain evidence="2 3">HH7-29</strain>
    </source>
</reference>
<dbReference type="Proteomes" id="UP001292084">
    <property type="component" value="Unassembled WGS sequence"/>
</dbReference>
<evidence type="ECO:0008006" key="4">
    <source>
        <dbReference type="Google" id="ProtNLM"/>
    </source>
</evidence>
<feature type="transmembrane region" description="Helical" evidence="1">
    <location>
        <begin position="25"/>
        <end position="46"/>
    </location>
</feature>
<evidence type="ECO:0000256" key="1">
    <source>
        <dbReference type="SAM" id="Phobius"/>
    </source>
</evidence>
<dbReference type="EMBL" id="JAXQNN010000005">
    <property type="protein sequence ID" value="MDZ5713258.1"/>
    <property type="molecule type" value="Genomic_DNA"/>
</dbReference>
<gene>
    <name evidence="2" type="ORF">UFB30_13575</name>
</gene>
<proteinExistence type="predicted"/>
<evidence type="ECO:0000313" key="3">
    <source>
        <dbReference type="Proteomes" id="UP001292084"/>
    </source>
</evidence>